<reference evidence="7 8" key="1">
    <citation type="submission" date="2012-06" db="EMBL/GenBank/DDBJ databases">
        <title>Finished chromosome of genome of Oscillatoria acuminata PCC 6304.</title>
        <authorList>
            <consortium name="US DOE Joint Genome Institute"/>
            <person name="Gugger M."/>
            <person name="Coursin T."/>
            <person name="Rippka R."/>
            <person name="Tandeau De Marsac N."/>
            <person name="Huntemann M."/>
            <person name="Wei C.-L."/>
            <person name="Han J."/>
            <person name="Detter J.C."/>
            <person name="Han C."/>
            <person name="Tapia R."/>
            <person name="Davenport K."/>
            <person name="Daligault H."/>
            <person name="Erkkila T."/>
            <person name="Gu W."/>
            <person name="Munk A.C.C."/>
            <person name="Teshima H."/>
            <person name="Xu Y."/>
            <person name="Chain P."/>
            <person name="Chen A."/>
            <person name="Krypides N."/>
            <person name="Mavromatis K."/>
            <person name="Markowitz V."/>
            <person name="Szeto E."/>
            <person name="Ivanova N."/>
            <person name="Mikhailova N."/>
            <person name="Ovchinnikova G."/>
            <person name="Pagani I."/>
            <person name="Pati A."/>
            <person name="Goodwin L."/>
            <person name="Peters L."/>
            <person name="Pitluck S."/>
            <person name="Woyke T."/>
            <person name="Kerfeld C."/>
        </authorList>
    </citation>
    <scope>NUCLEOTIDE SEQUENCE [LARGE SCALE GENOMIC DNA]</scope>
    <source>
        <strain evidence="7 8">PCC 6304</strain>
    </source>
</reference>
<dbReference type="OrthoDB" id="9807414at2"/>
<dbReference type="HOGENOM" id="CLU_298034_0_0_3"/>
<feature type="domain" description="Glycosyl transferase family 1" evidence="4">
    <location>
        <begin position="838"/>
        <end position="998"/>
    </location>
</feature>
<dbReference type="AlphaFoldDB" id="K9TBY7"/>
<gene>
    <name evidence="7" type="ORF">Oscil6304_0304</name>
</gene>
<dbReference type="InterPro" id="IPR005158">
    <property type="entry name" value="BTAD"/>
</dbReference>
<feature type="domain" description="Spore protein YkvP/CgeB glycosyl transferase-like" evidence="6">
    <location>
        <begin position="206"/>
        <end position="311"/>
    </location>
</feature>
<proteinExistence type="predicted"/>
<dbReference type="CDD" id="cd03801">
    <property type="entry name" value="GT4_PimA-like"/>
    <property type="match status" value="1"/>
</dbReference>
<evidence type="ECO:0000313" key="7">
    <source>
        <dbReference type="EMBL" id="AFY80055.1"/>
    </source>
</evidence>
<dbReference type="EMBL" id="CP003607">
    <property type="protein sequence ID" value="AFY80055.1"/>
    <property type="molecule type" value="Genomic_DNA"/>
</dbReference>
<dbReference type="PANTHER" id="PTHR12526:SF510">
    <property type="entry name" value="D-INOSITOL 3-PHOSPHATE GLYCOSYLTRANSFERASE"/>
    <property type="match status" value="1"/>
</dbReference>
<dbReference type="eggNOG" id="COG1216">
    <property type="taxonomic scope" value="Bacteria"/>
</dbReference>
<organism evidence="7 8">
    <name type="scientific">Oscillatoria acuminata PCC 6304</name>
    <dbReference type="NCBI Taxonomy" id="56110"/>
    <lineage>
        <taxon>Bacteria</taxon>
        <taxon>Bacillati</taxon>
        <taxon>Cyanobacteriota</taxon>
        <taxon>Cyanophyceae</taxon>
        <taxon>Oscillatoriophycideae</taxon>
        <taxon>Oscillatoriales</taxon>
        <taxon>Oscillatoriaceae</taxon>
        <taxon>Oscillatoria</taxon>
    </lineage>
</organism>
<dbReference type="eggNOG" id="COG4641">
    <property type="taxonomic scope" value="Bacteria"/>
</dbReference>
<keyword evidence="8" id="KW-1185">Reference proteome</keyword>
<dbReference type="PANTHER" id="PTHR12526">
    <property type="entry name" value="GLYCOSYLTRANSFERASE"/>
    <property type="match status" value="1"/>
</dbReference>
<dbReference type="Proteomes" id="UP000010367">
    <property type="component" value="Chromosome"/>
</dbReference>
<dbReference type="InterPro" id="IPR019734">
    <property type="entry name" value="TPR_rpt"/>
</dbReference>
<dbReference type="SUPFAM" id="SSF53756">
    <property type="entry name" value="UDP-Glycosyltransferase/glycogen phosphorylase"/>
    <property type="match status" value="1"/>
</dbReference>
<protein>
    <submittedName>
        <fullName evidence="7">Glycosyltransferase</fullName>
    </submittedName>
</protein>
<name>K9TBY7_9CYAN</name>
<accession>K9TBY7</accession>
<evidence type="ECO:0000259" key="4">
    <source>
        <dbReference type="Pfam" id="PF00534"/>
    </source>
</evidence>
<dbReference type="GO" id="GO:0016757">
    <property type="term" value="F:glycosyltransferase activity"/>
    <property type="evidence" value="ECO:0007669"/>
    <property type="project" value="UniProtKB-KW"/>
</dbReference>
<evidence type="ECO:0000259" key="5">
    <source>
        <dbReference type="Pfam" id="PF03704"/>
    </source>
</evidence>
<evidence type="ECO:0000259" key="6">
    <source>
        <dbReference type="Pfam" id="PF13524"/>
    </source>
</evidence>
<dbReference type="PATRIC" id="fig|56110.3.peg.373"/>
<evidence type="ECO:0000256" key="2">
    <source>
        <dbReference type="ARBA" id="ARBA00022679"/>
    </source>
</evidence>
<sequence length="1183" mass="135294">MEIKSLEYPSLNVLLLYQSPRKNYRPIIFSHNEIFASADCETEIEGDRIRSIQTPVGEYDIEPIIEQIPPEQKPDLLIVQSDATRRNLPTNLHLLSCPKLLLLGKTNYFDAPIQTLLDYARSQNFDVVISESERHHLHYFKEAGLKSVLWLPGFNVNPYPQLPHPHPTYALCFLGEVGRFHRYRHYIQGRINSGELSINPLDQTSEEAARIYADSLININISLNGDLNRHIFEVLASGGFLLTDKLSQQAGLNLLFQANKHLAFFRDEFELNYQIKRFLTNPETALKIAREGYEEFWNNHRPELNVQRILDYLNGNRIEQIYQIDKEKRSLYLISKESEDLCNRVSIYEYLQELHRNEPRLQGLFWLDVDPGIIGDAVDLPRLALHLIWDSQEETRDDRHLWAECEISEQITFTSSSQLSQLSKVWDFIALTWTKIQSLNLEWLLKTLNFRRLIITDPPSHIQEEDLKKIADHLERFGLIKHRDYPVVYDWKRKSDWGKFLLSQQELYSAVRAFEAALQDNPWDITALLELGTISFKLNYFHEANRLFHKALSLDRRNSLAMEKMVSVLIALNQQEQATGILEHLLTLQPNNSALWSLLDNCYQQTGLEQKALAAYRRSREITEGKSLDPQSVDTLAKSSVQTTPKRILVINNLYPPQELGGYGRRICDFANVLSDRGHSIQVLTSDAPYLGLIESSEEHIDRSLFLCGTYEQLPPEPFEDETEVARILEHNDRVIRAAIQNYLPEVCLIGNIDLLSHQVFTPLLENWIPVMHLLGFPKTGYYPSQTPQSLLYHVGANSEFGKETVLSEGYPLANNLSIVYPGAFIRQFQMCVLPNFDKLRIIFAGLILPYKGPQTLVEALAILHDKGMDFHCSIAGDTPVENVIEHLKNFTEARGMSDKIDFLGYLKRPQLIDLFAKHNILVFPSIWDEPFGRVQVEAMAAGLTLVTSGTGGSAEIIEPGISGLTFPAENAEALAEALSSLIGDRDRWQRIATAGQQRAELFNIDRSVDAIETQFEELLRQRESQEEFLEFQLLKRQAELIETLRLKEINLVIFPQWFQADELIIFQLKQVIQTLANHPNKDLITLLIDTTHGDEESAETTVSTVVMNLFMEDNIDISEGPEIALLGQMNELDWFALLPFFSSRISLNPENQEAITANAADGIPPCTIEQISKMRAVNPDSL</sequence>
<dbReference type="PROSITE" id="PS50005">
    <property type="entry name" value="TPR"/>
    <property type="match status" value="1"/>
</dbReference>
<evidence type="ECO:0000313" key="8">
    <source>
        <dbReference type="Proteomes" id="UP000010367"/>
    </source>
</evidence>
<feature type="repeat" description="TPR" evidence="3">
    <location>
        <begin position="525"/>
        <end position="558"/>
    </location>
</feature>
<dbReference type="SUPFAM" id="SSF48452">
    <property type="entry name" value="TPR-like"/>
    <property type="match status" value="1"/>
</dbReference>
<keyword evidence="1" id="KW-0328">Glycosyltransferase</keyword>
<dbReference type="InterPro" id="IPR001296">
    <property type="entry name" value="Glyco_trans_1"/>
</dbReference>
<evidence type="ECO:0000256" key="1">
    <source>
        <dbReference type="ARBA" id="ARBA00022676"/>
    </source>
</evidence>
<dbReference type="Pfam" id="PF03704">
    <property type="entry name" value="BTAD"/>
    <property type="match status" value="1"/>
</dbReference>
<dbReference type="RefSeq" id="WP_015146705.1">
    <property type="nucleotide sequence ID" value="NC_019693.1"/>
</dbReference>
<dbReference type="Pfam" id="PF00534">
    <property type="entry name" value="Glycos_transf_1"/>
    <property type="match status" value="1"/>
</dbReference>
<evidence type="ECO:0000256" key="3">
    <source>
        <dbReference type="PROSITE-ProRule" id="PRU00339"/>
    </source>
</evidence>
<dbReference type="STRING" id="56110.Oscil6304_0304"/>
<dbReference type="eggNOG" id="COG0438">
    <property type="taxonomic scope" value="Bacteria"/>
</dbReference>
<keyword evidence="2 7" id="KW-0808">Transferase</keyword>
<dbReference type="InParanoid" id="K9TBY7"/>
<dbReference type="Pfam" id="PF13524">
    <property type="entry name" value="Glyco_trans_1_2"/>
    <property type="match status" value="1"/>
</dbReference>
<dbReference type="Gene3D" id="1.25.40.10">
    <property type="entry name" value="Tetratricopeptide repeat domain"/>
    <property type="match status" value="1"/>
</dbReference>
<dbReference type="InterPro" id="IPR055259">
    <property type="entry name" value="YkvP/CgeB_Glyco_trans-like"/>
</dbReference>
<keyword evidence="3" id="KW-0802">TPR repeat</keyword>
<feature type="domain" description="Bacterial transcriptional activator" evidence="5">
    <location>
        <begin position="503"/>
        <end position="623"/>
    </location>
</feature>
<dbReference type="KEGG" id="oac:Oscil6304_0304"/>
<dbReference type="Gene3D" id="3.40.50.2000">
    <property type="entry name" value="Glycogen Phosphorylase B"/>
    <property type="match status" value="2"/>
</dbReference>
<dbReference type="InterPro" id="IPR011990">
    <property type="entry name" value="TPR-like_helical_dom_sf"/>
</dbReference>